<feature type="region of interest" description="Disordered" evidence="1">
    <location>
        <begin position="26"/>
        <end position="50"/>
    </location>
</feature>
<feature type="compositionally biased region" description="Low complexity" evidence="1">
    <location>
        <begin position="29"/>
        <end position="46"/>
    </location>
</feature>
<evidence type="ECO:0008006" key="3">
    <source>
        <dbReference type="Google" id="ProtNLM"/>
    </source>
</evidence>
<dbReference type="AlphaFoldDB" id="A0A0F9QMU6"/>
<reference evidence="2" key="1">
    <citation type="journal article" date="2015" name="Nature">
        <title>Complex archaea that bridge the gap between prokaryotes and eukaryotes.</title>
        <authorList>
            <person name="Spang A."/>
            <person name="Saw J.H."/>
            <person name="Jorgensen S.L."/>
            <person name="Zaremba-Niedzwiedzka K."/>
            <person name="Martijn J."/>
            <person name="Lind A.E."/>
            <person name="van Eijk R."/>
            <person name="Schleper C."/>
            <person name="Guy L."/>
            <person name="Ettema T.J."/>
        </authorList>
    </citation>
    <scope>NUCLEOTIDE SEQUENCE</scope>
</reference>
<accession>A0A0F9QMU6</accession>
<evidence type="ECO:0000313" key="2">
    <source>
        <dbReference type="EMBL" id="KKN45510.1"/>
    </source>
</evidence>
<dbReference type="InterPro" id="IPR022293">
    <property type="entry name" value="Integrating-conj_element"/>
</dbReference>
<dbReference type="NCBIfam" id="TIGR03759">
    <property type="entry name" value="conj_TIGR03759"/>
    <property type="match status" value="1"/>
</dbReference>
<sequence length="258" mass="29070">MHLGKAILISSAVVLSTMVQAQVSPSAFSGSSQIDTSSSSSVDRNSPAALTNEEKSLAKQWMLEERDWTKYKQIMSGPRGVWSPGLDPLTALGVSETDPKERARYAEIWMKVESRRMELELAFEVERQKAAQQLLGTQPVIDNREWIEDWNRKYNSMTQYIGFFVTDDCLEDCEDLFHEVSASVSRTARLDIWFAGDATAESIGHWANHMKIDPEIVRARKVTLNFESGKAAEFGVDLSRLPAVKVMDVETGQIRDYE</sequence>
<gene>
    <name evidence="2" type="ORF">LCGC14_0682220</name>
</gene>
<proteinExistence type="predicted"/>
<dbReference type="EMBL" id="LAZR01001384">
    <property type="protein sequence ID" value="KKN45510.1"/>
    <property type="molecule type" value="Genomic_DNA"/>
</dbReference>
<comment type="caution">
    <text evidence="2">The sequence shown here is derived from an EMBL/GenBank/DDBJ whole genome shotgun (WGS) entry which is preliminary data.</text>
</comment>
<name>A0A0F9QMU6_9ZZZZ</name>
<protein>
    <recommendedName>
        <fullName evidence="3">TIGR03759 family integrating conjugative element protein</fullName>
    </recommendedName>
</protein>
<organism evidence="2">
    <name type="scientific">marine sediment metagenome</name>
    <dbReference type="NCBI Taxonomy" id="412755"/>
    <lineage>
        <taxon>unclassified sequences</taxon>
        <taxon>metagenomes</taxon>
        <taxon>ecological metagenomes</taxon>
    </lineage>
</organism>
<evidence type="ECO:0000256" key="1">
    <source>
        <dbReference type="SAM" id="MobiDB-lite"/>
    </source>
</evidence>